<feature type="compositionally biased region" description="Low complexity" evidence="1">
    <location>
        <begin position="199"/>
        <end position="209"/>
    </location>
</feature>
<dbReference type="EMBL" id="BQNB010009478">
    <property type="protein sequence ID" value="GJS64090.1"/>
    <property type="molecule type" value="Genomic_DNA"/>
</dbReference>
<protein>
    <submittedName>
        <fullName evidence="2">Uncharacterized protein</fullName>
    </submittedName>
</protein>
<gene>
    <name evidence="2" type="ORF">Tco_0678654</name>
</gene>
<evidence type="ECO:0000313" key="2">
    <source>
        <dbReference type="EMBL" id="GJS64090.1"/>
    </source>
</evidence>
<reference evidence="2" key="2">
    <citation type="submission" date="2022-01" db="EMBL/GenBank/DDBJ databases">
        <authorList>
            <person name="Yamashiro T."/>
            <person name="Shiraishi A."/>
            <person name="Satake H."/>
            <person name="Nakayama K."/>
        </authorList>
    </citation>
    <scope>NUCLEOTIDE SEQUENCE</scope>
</reference>
<evidence type="ECO:0000256" key="1">
    <source>
        <dbReference type="SAM" id="MobiDB-lite"/>
    </source>
</evidence>
<keyword evidence="3" id="KW-1185">Reference proteome</keyword>
<name>A0ABQ4XGV7_9ASTR</name>
<sequence length="209" mass="22769">MSRGLRRYGADRLTGQVLDFEGLTPEMRQDLAVRLRMLGGVRRRMTWIQFILALGFHIEDEMAEAGFGAYWAGSDRLIPTRGILGIIGSRSLLIETSWAAPLLMLLFETLIDRGTTNVPHLLVQYLFRHAEGRKSGARLSGGHFIGRLAMHIRLGPERLQAIAVGASEADEAGQADKEVALEIPAPTPSQACEELSRASPPSSLGSPPG</sequence>
<organism evidence="2 3">
    <name type="scientific">Tanacetum coccineum</name>
    <dbReference type="NCBI Taxonomy" id="301880"/>
    <lineage>
        <taxon>Eukaryota</taxon>
        <taxon>Viridiplantae</taxon>
        <taxon>Streptophyta</taxon>
        <taxon>Embryophyta</taxon>
        <taxon>Tracheophyta</taxon>
        <taxon>Spermatophyta</taxon>
        <taxon>Magnoliopsida</taxon>
        <taxon>eudicotyledons</taxon>
        <taxon>Gunneridae</taxon>
        <taxon>Pentapetalae</taxon>
        <taxon>asterids</taxon>
        <taxon>campanulids</taxon>
        <taxon>Asterales</taxon>
        <taxon>Asteraceae</taxon>
        <taxon>Asteroideae</taxon>
        <taxon>Anthemideae</taxon>
        <taxon>Anthemidinae</taxon>
        <taxon>Tanacetum</taxon>
    </lineage>
</organism>
<reference evidence="2" key="1">
    <citation type="journal article" date="2022" name="Int. J. Mol. Sci.">
        <title>Draft Genome of Tanacetum Coccineum: Genomic Comparison of Closely Related Tanacetum-Family Plants.</title>
        <authorList>
            <person name="Yamashiro T."/>
            <person name="Shiraishi A."/>
            <person name="Nakayama K."/>
            <person name="Satake H."/>
        </authorList>
    </citation>
    <scope>NUCLEOTIDE SEQUENCE</scope>
</reference>
<comment type="caution">
    <text evidence="2">The sequence shown here is derived from an EMBL/GenBank/DDBJ whole genome shotgun (WGS) entry which is preliminary data.</text>
</comment>
<accession>A0ABQ4XGV7</accession>
<proteinExistence type="predicted"/>
<feature type="region of interest" description="Disordered" evidence="1">
    <location>
        <begin position="186"/>
        <end position="209"/>
    </location>
</feature>
<dbReference type="Proteomes" id="UP001151760">
    <property type="component" value="Unassembled WGS sequence"/>
</dbReference>
<evidence type="ECO:0000313" key="3">
    <source>
        <dbReference type="Proteomes" id="UP001151760"/>
    </source>
</evidence>